<proteinExistence type="predicted"/>
<keyword evidence="2" id="KW-0732">Signal</keyword>
<organism evidence="3 4">
    <name type="scientific">Sphingomonas yabuuchiae</name>
    <dbReference type="NCBI Taxonomy" id="172044"/>
    <lineage>
        <taxon>Bacteria</taxon>
        <taxon>Pseudomonadati</taxon>
        <taxon>Pseudomonadota</taxon>
        <taxon>Alphaproteobacteria</taxon>
        <taxon>Sphingomonadales</taxon>
        <taxon>Sphingomonadaceae</taxon>
        <taxon>Sphingomonas</taxon>
    </lineage>
</organism>
<dbReference type="Proteomes" id="UP000584663">
    <property type="component" value="Unassembled WGS sequence"/>
</dbReference>
<dbReference type="EMBL" id="JACHNX010000004">
    <property type="protein sequence ID" value="MBB4609297.1"/>
    <property type="molecule type" value="Genomic_DNA"/>
</dbReference>
<evidence type="ECO:0000256" key="2">
    <source>
        <dbReference type="SAM" id="SignalP"/>
    </source>
</evidence>
<feature type="signal peptide" evidence="2">
    <location>
        <begin position="1"/>
        <end position="22"/>
    </location>
</feature>
<accession>A0ABR6K9S2</accession>
<sequence>MRRSRTWMIVIPLGLIASPAMALRNERDMSNDCFDVAAPMAEATPCFEPGRRPRPHRLHHDRNVIGSASKRRDTASDGVRRNPAE</sequence>
<name>A0ABR6K9S2_9SPHN</name>
<keyword evidence="4" id="KW-1185">Reference proteome</keyword>
<reference evidence="3 4" key="1">
    <citation type="submission" date="2020-08" db="EMBL/GenBank/DDBJ databases">
        <title>Genomic Encyclopedia of Type Strains, Phase IV (KMG-IV): sequencing the most valuable type-strain genomes for metagenomic binning, comparative biology and taxonomic classification.</title>
        <authorList>
            <person name="Goeker M."/>
        </authorList>
    </citation>
    <scope>NUCLEOTIDE SEQUENCE [LARGE SCALE GENOMIC DNA]</scope>
    <source>
        <strain evidence="3 4">DSM 14562</strain>
    </source>
</reference>
<comment type="caution">
    <text evidence="3">The sequence shown here is derived from an EMBL/GenBank/DDBJ whole genome shotgun (WGS) entry which is preliminary data.</text>
</comment>
<gene>
    <name evidence="3" type="ORF">GGQ89_001509</name>
</gene>
<evidence type="ECO:0000256" key="1">
    <source>
        <dbReference type="SAM" id="MobiDB-lite"/>
    </source>
</evidence>
<evidence type="ECO:0000313" key="4">
    <source>
        <dbReference type="Proteomes" id="UP000584663"/>
    </source>
</evidence>
<feature type="region of interest" description="Disordered" evidence="1">
    <location>
        <begin position="45"/>
        <end position="85"/>
    </location>
</feature>
<evidence type="ECO:0008006" key="5">
    <source>
        <dbReference type="Google" id="ProtNLM"/>
    </source>
</evidence>
<feature type="chain" id="PRO_5045950268" description="Secreted protein" evidence="2">
    <location>
        <begin position="23"/>
        <end position="85"/>
    </location>
</feature>
<protein>
    <recommendedName>
        <fullName evidence="5">Secreted protein</fullName>
    </recommendedName>
</protein>
<evidence type="ECO:0000313" key="3">
    <source>
        <dbReference type="EMBL" id="MBB4609297.1"/>
    </source>
</evidence>
<feature type="compositionally biased region" description="Basic and acidic residues" evidence="1">
    <location>
        <begin position="70"/>
        <end position="85"/>
    </location>
</feature>